<feature type="compositionally biased region" description="Polar residues" evidence="4">
    <location>
        <begin position="223"/>
        <end position="234"/>
    </location>
</feature>
<feature type="region of interest" description="Disordered" evidence="4">
    <location>
        <begin position="191"/>
        <end position="234"/>
    </location>
</feature>
<evidence type="ECO:0000256" key="1">
    <source>
        <dbReference type="ARBA" id="ARBA00022723"/>
    </source>
</evidence>
<dbReference type="Pfam" id="PF21198">
    <property type="entry name" value="ASH2L-like_WH"/>
    <property type="match status" value="1"/>
</dbReference>
<reference evidence="6 7" key="1">
    <citation type="journal article" date="2015" name="Genome Biol.">
        <title>Comparative genomics of Steinernema reveals deeply conserved gene regulatory networks.</title>
        <authorList>
            <person name="Dillman A.R."/>
            <person name="Macchietto M."/>
            <person name="Porter C.F."/>
            <person name="Rogers A."/>
            <person name="Williams B."/>
            <person name="Antoshechkin I."/>
            <person name="Lee M.M."/>
            <person name="Goodwin Z."/>
            <person name="Lu X."/>
            <person name="Lewis E.E."/>
            <person name="Goodrich-Blair H."/>
            <person name="Stock S.P."/>
            <person name="Adams B.J."/>
            <person name="Sternberg P.W."/>
            <person name="Mortazavi A."/>
        </authorList>
    </citation>
    <scope>NUCLEOTIDE SEQUENCE [LARGE SCALE GENOMIC DNA]</scope>
    <source>
        <strain evidence="6 7">ALL</strain>
    </source>
</reference>
<dbReference type="InterPro" id="IPR011011">
    <property type="entry name" value="Znf_FYVE_PHD"/>
</dbReference>
<sequence length="384" mass="43860">MRMKRGRGEEPKIVEPKSVCYCDGERRVGEIELHCAGCRKWYHQACLKDLKAFYGLPFMVCYQFYCRPCSNHKKEMWTVKQANFSQMLVMVLSNLTHNWRKAQASDAEFATKFFSLEQDIIPFIEREWDNLTSMPKRKKDSWHQTTQNALEKHPDIFVQRNGNEPHFKLKEGDLRKIGPFLDSVRFINRRAPTSSQNDKAEEGSTEEAEGPKTRGATKRKNAESSTGVSKKQKVNSRTNDYVPVYIPGQDYIDFPFNRDGYRYFFVEPDNNCPYSEEELTGLCAAGAIPSVSYRIYNFPSVTLAPNDRAHQGVETHGDVAKVAADLSPGDTATASSLNTPRRQAGRLSLGDTICMAKAVAKLFEMIRKVWRQPCLTRIEAETLR</sequence>
<evidence type="ECO:0000313" key="7">
    <source>
        <dbReference type="Proteomes" id="UP000298663"/>
    </source>
</evidence>
<evidence type="ECO:0000313" key="6">
    <source>
        <dbReference type="EMBL" id="TMS32932.1"/>
    </source>
</evidence>
<dbReference type="STRING" id="34508.A0A4U8UJ17"/>
<dbReference type="SUPFAM" id="SSF57903">
    <property type="entry name" value="FYVE/PHD zinc finger"/>
    <property type="match status" value="1"/>
</dbReference>
<organism evidence="6 7">
    <name type="scientific">Steinernema carpocapsae</name>
    <name type="common">Entomopathogenic nematode</name>
    <dbReference type="NCBI Taxonomy" id="34508"/>
    <lineage>
        <taxon>Eukaryota</taxon>
        <taxon>Metazoa</taxon>
        <taxon>Ecdysozoa</taxon>
        <taxon>Nematoda</taxon>
        <taxon>Chromadorea</taxon>
        <taxon>Rhabditida</taxon>
        <taxon>Tylenchina</taxon>
        <taxon>Panagrolaimomorpha</taxon>
        <taxon>Strongyloidoidea</taxon>
        <taxon>Steinernematidae</taxon>
        <taxon>Steinernema</taxon>
    </lineage>
</organism>
<keyword evidence="2" id="KW-0863">Zinc-finger</keyword>
<dbReference type="GO" id="GO:0000976">
    <property type="term" value="F:transcription cis-regulatory region binding"/>
    <property type="evidence" value="ECO:0007669"/>
    <property type="project" value="TreeGrafter"/>
</dbReference>
<reference evidence="6 7" key="2">
    <citation type="journal article" date="2019" name="G3 (Bethesda)">
        <title>Hybrid Assembly of the Genome of the Entomopathogenic Nematode Steinernema carpocapsae Identifies the X-Chromosome.</title>
        <authorList>
            <person name="Serra L."/>
            <person name="Macchietto M."/>
            <person name="Macias-Munoz A."/>
            <person name="McGill C.J."/>
            <person name="Rodriguez I.M."/>
            <person name="Rodriguez B."/>
            <person name="Murad R."/>
            <person name="Mortazavi A."/>
        </authorList>
    </citation>
    <scope>NUCLEOTIDE SEQUENCE [LARGE SCALE GENOMIC DNA]</scope>
    <source>
        <strain evidence="6 7">ALL</strain>
    </source>
</reference>
<protein>
    <recommendedName>
        <fullName evidence="5">Zinc finger PHD-type domain-containing protein</fullName>
    </recommendedName>
</protein>
<name>A0A4U8UJ17_STECR</name>
<dbReference type="InterPro" id="IPR049455">
    <property type="entry name" value="ASH2-like_PHD"/>
</dbReference>
<accession>A0A4U8UJ17</accession>
<dbReference type="InterPro" id="IPR053835">
    <property type="entry name" value="ASH2L-like_WH"/>
</dbReference>
<evidence type="ECO:0000256" key="2">
    <source>
        <dbReference type="ARBA" id="ARBA00022771"/>
    </source>
</evidence>
<dbReference type="GO" id="GO:0048188">
    <property type="term" value="C:Set1C/COMPASS complex"/>
    <property type="evidence" value="ECO:0007669"/>
    <property type="project" value="InterPro"/>
</dbReference>
<proteinExistence type="predicted"/>
<evidence type="ECO:0000259" key="5">
    <source>
        <dbReference type="SMART" id="SM00249"/>
    </source>
</evidence>
<evidence type="ECO:0000256" key="4">
    <source>
        <dbReference type="SAM" id="MobiDB-lite"/>
    </source>
</evidence>
<dbReference type="Proteomes" id="UP000298663">
    <property type="component" value="Unassembled WGS sequence"/>
</dbReference>
<dbReference type="InterPro" id="IPR001965">
    <property type="entry name" value="Znf_PHD"/>
</dbReference>
<keyword evidence="3" id="KW-0862">Zinc</keyword>
<dbReference type="GO" id="GO:0008270">
    <property type="term" value="F:zinc ion binding"/>
    <property type="evidence" value="ECO:0007669"/>
    <property type="project" value="UniProtKB-KW"/>
</dbReference>
<dbReference type="InterPro" id="IPR019786">
    <property type="entry name" value="Zinc_finger_PHD-type_CS"/>
</dbReference>
<keyword evidence="1" id="KW-0479">Metal-binding</keyword>
<dbReference type="AlphaFoldDB" id="A0A4U8UJ17"/>
<keyword evidence="7" id="KW-1185">Reference proteome</keyword>
<dbReference type="OrthoDB" id="515692at2759"/>
<feature type="domain" description="Zinc finger PHD-type" evidence="5">
    <location>
        <begin position="19"/>
        <end position="70"/>
    </location>
</feature>
<dbReference type="Gene3D" id="3.90.980.20">
    <property type="match status" value="1"/>
</dbReference>
<gene>
    <name evidence="6" type="ORF">L596_000721</name>
</gene>
<comment type="caution">
    <text evidence="6">The sequence shown here is derived from an EMBL/GenBank/DDBJ whole genome shotgun (WGS) entry which is preliminary data.</text>
</comment>
<dbReference type="EMBL" id="AZBU02000001">
    <property type="protein sequence ID" value="TMS32932.1"/>
    <property type="molecule type" value="Genomic_DNA"/>
</dbReference>
<dbReference type="PANTHER" id="PTHR10598">
    <property type="entry name" value="SET1/ASH2 HISTONE METHYLTRANSFERASE COMPLEX SUBUNIT ASH2"/>
    <property type="match status" value="1"/>
</dbReference>
<dbReference type="InterPro" id="IPR037353">
    <property type="entry name" value="ASH2"/>
</dbReference>
<dbReference type="PROSITE" id="PS01359">
    <property type="entry name" value="ZF_PHD_1"/>
    <property type="match status" value="1"/>
</dbReference>
<evidence type="ECO:0000256" key="3">
    <source>
        <dbReference type="ARBA" id="ARBA00022833"/>
    </source>
</evidence>
<dbReference type="PANTHER" id="PTHR10598:SF0">
    <property type="entry name" value="SET1_ASH2 HISTONE METHYLTRANSFERASE COMPLEX SUBUNIT ASH2"/>
    <property type="match status" value="1"/>
</dbReference>
<dbReference type="Pfam" id="PF21257">
    <property type="entry name" value="PHD_ash2p_like"/>
    <property type="match status" value="1"/>
</dbReference>
<dbReference type="SMART" id="SM00249">
    <property type="entry name" value="PHD"/>
    <property type="match status" value="1"/>
</dbReference>